<keyword evidence="1" id="KW-0539">Nucleus</keyword>
<evidence type="ECO:0000259" key="4">
    <source>
        <dbReference type="PROSITE" id="PS50118"/>
    </source>
</evidence>
<dbReference type="Pfam" id="PF01388">
    <property type="entry name" value="ARID"/>
    <property type="match status" value="1"/>
</dbReference>
<dbReference type="InterPro" id="IPR001606">
    <property type="entry name" value="ARID_dom"/>
</dbReference>
<feature type="region of interest" description="Disordered" evidence="3">
    <location>
        <begin position="15"/>
        <end position="55"/>
    </location>
</feature>
<dbReference type="InterPro" id="IPR036910">
    <property type="entry name" value="HMG_box_dom_sf"/>
</dbReference>
<evidence type="ECO:0000313" key="7">
    <source>
        <dbReference type="Proteomes" id="UP001497512"/>
    </source>
</evidence>
<sequence>MQKAPVKVVASAAAVGGGGGPGRGAPLQQNGNSNCSDVITTTPSSSSSPGGGGDGELMMALVDVVENNTTTTTTTTVSVLSSSVYPPPLATHQDVVASKELFLDTLDKFHNALGTRLHVIPKIGGKVLDLHFLYVEVTSRGGSQQVIKDRKWKELTVAFNFPHTTSSAAYVLRKYYIGILHHYEQVYFFRIQGPLVPPPRPSPLSATRAVTVQPLSEVGSDTVKTRKRKLLPIQALPVVDPSVSIGHVVTGAIEGKFEHGYLISIMMGTEKLRGVLYHLPPGQRGLQHADMPNCAGAFGAEPQVPSREIPIVKSSGRKHRKRKKDPNAPRANRSGYNFYFGEQHLKLKALHPNKERELSRMIGEAWNRLTDEEKLPYQEQAVKDKERFQKEMQEYQESLKIYDEVTPADSLPVHKLNGGKEESQLEESLDDIRDQQLEIMVAKLEEAFGDLPHDPNSSSAAVSDHEDSPLHDLPESTHVTPSTCKI</sequence>
<dbReference type="Gene3D" id="1.10.30.10">
    <property type="entry name" value="High mobility group box domain"/>
    <property type="match status" value="1"/>
</dbReference>
<dbReference type="PROSITE" id="PS51011">
    <property type="entry name" value="ARID"/>
    <property type="match status" value="1"/>
</dbReference>
<evidence type="ECO:0000256" key="2">
    <source>
        <dbReference type="SAM" id="Coils"/>
    </source>
</evidence>
<evidence type="ECO:0000256" key="3">
    <source>
        <dbReference type="SAM" id="MobiDB-lite"/>
    </source>
</evidence>
<evidence type="ECO:0000313" key="6">
    <source>
        <dbReference type="EMBL" id="CAK9206955.1"/>
    </source>
</evidence>
<feature type="compositionally biased region" description="Basic residues" evidence="3">
    <location>
        <begin position="315"/>
        <end position="324"/>
    </location>
</feature>
<feature type="domain" description="HMG box" evidence="4">
    <location>
        <begin position="329"/>
        <end position="396"/>
    </location>
</feature>
<dbReference type="SUPFAM" id="SSF47095">
    <property type="entry name" value="HMG-box"/>
    <property type="match status" value="1"/>
</dbReference>
<organism evidence="6 7">
    <name type="scientific">Sphagnum troendelagicum</name>
    <dbReference type="NCBI Taxonomy" id="128251"/>
    <lineage>
        <taxon>Eukaryota</taxon>
        <taxon>Viridiplantae</taxon>
        <taxon>Streptophyta</taxon>
        <taxon>Embryophyta</taxon>
        <taxon>Bryophyta</taxon>
        <taxon>Sphagnophytina</taxon>
        <taxon>Sphagnopsida</taxon>
        <taxon>Sphagnales</taxon>
        <taxon>Sphagnaceae</taxon>
        <taxon>Sphagnum</taxon>
    </lineage>
</organism>
<name>A0ABP0TXI5_9BRYO</name>
<feature type="compositionally biased region" description="Basic and acidic residues" evidence="3">
    <location>
        <begin position="463"/>
        <end position="475"/>
    </location>
</feature>
<dbReference type="CDD" id="cd22009">
    <property type="entry name" value="HMG-box_AtHMGB9-like"/>
    <property type="match status" value="1"/>
</dbReference>
<dbReference type="PROSITE" id="PS50118">
    <property type="entry name" value="HMG_BOX_2"/>
    <property type="match status" value="1"/>
</dbReference>
<dbReference type="SMART" id="SM00501">
    <property type="entry name" value="BRIGHT"/>
    <property type="match status" value="1"/>
</dbReference>
<dbReference type="SMART" id="SM00398">
    <property type="entry name" value="HMG"/>
    <property type="match status" value="1"/>
</dbReference>
<feature type="domain" description="ARID" evidence="5">
    <location>
        <begin position="96"/>
        <end position="188"/>
    </location>
</feature>
<dbReference type="EMBL" id="OZ019907">
    <property type="protein sequence ID" value="CAK9206955.1"/>
    <property type="molecule type" value="Genomic_DNA"/>
</dbReference>
<dbReference type="PANTHER" id="PTHR46691">
    <property type="entry name" value="HIGH MOBILITY GROUP B PROTEIN 9"/>
    <property type="match status" value="1"/>
</dbReference>
<dbReference type="InterPro" id="IPR045303">
    <property type="entry name" value="ARID_HMGB9-like"/>
</dbReference>
<feature type="compositionally biased region" description="Polar residues" evidence="3">
    <location>
        <begin position="27"/>
        <end position="42"/>
    </location>
</feature>
<gene>
    <name evidence="6" type="ORF">CSSPTR1EN2_LOCUS8607</name>
</gene>
<protein>
    <submittedName>
        <fullName evidence="6">Uncharacterized protein</fullName>
    </submittedName>
</protein>
<dbReference type="Pfam" id="PF00505">
    <property type="entry name" value="HMG_box"/>
    <property type="match status" value="1"/>
</dbReference>
<feature type="coiled-coil region" evidence="2">
    <location>
        <begin position="378"/>
        <end position="405"/>
    </location>
</feature>
<evidence type="ECO:0000256" key="1">
    <source>
        <dbReference type="PROSITE-ProRule" id="PRU00267"/>
    </source>
</evidence>
<dbReference type="SMART" id="SM01014">
    <property type="entry name" value="ARID"/>
    <property type="match status" value="1"/>
</dbReference>
<feature type="region of interest" description="Disordered" evidence="3">
    <location>
        <begin position="448"/>
        <end position="486"/>
    </location>
</feature>
<accession>A0ABP0TXI5</accession>
<dbReference type="InterPro" id="IPR036431">
    <property type="entry name" value="ARID_dom_sf"/>
</dbReference>
<proteinExistence type="predicted"/>
<feature type="DNA-binding region" description="HMG box" evidence="1">
    <location>
        <begin position="329"/>
        <end position="396"/>
    </location>
</feature>
<dbReference type="Gene3D" id="1.10.150.60">
    <property type="entry name" value="ARID DNA-binding domain"/>
    <property type="match status" value="1"/>
</dbReference>
<feature type="region of interest" description="Disordered" evidence="3">
    <location>
        <begin position="311"/>
        <end position="335"/>
    </location>
</feature>
<evidence type="ECO:0000259" key="5">
    <source>
        <dbReference type="PROSITE" id="PS51011"/>
    </source>
</evidence>
<keyword evidence="2" id="KW-0175">Coiled coil</keyword>
<dbReference type="SUPFAM" id="SSF46774">
    <property type="entry name" value="ARID-like"/>
    <property type="match status" value="1"/>
</dbReference>
<keyword evidence="7" id="KW-1185">Reference proteome</keyword>
<reference evidence="6" key="1">
    <citation type="submission" date="2024-02" db="EMBL/GenBank/DDBJ databases">
        <authorList>
            <consortium name="ELIXIR-Norway"/>
            <consortium name="Elixir Norway"/>
        </authorList>
    </citation>
    <scope>NUCLEOTIDE SEQUENCE</scope>
</reference>
<dbReference type="Proteomes" id="UP001497512">
    <property type="component" value="Chromosome 15"/>
</dbReference>
<dbReference type="InterPro" id="IPR009071">
    <property type="entry name" value="HMG_box_dom"/>
</dbReference>
<keyword evidence="1" id="KW-0238">DNA-binding</keyword>
<dbReference type="CDD" id="cd16872">
    <property type="entry name" value="ARID_HMGB9-like"/>
    <property type="match status" value="1"/>
</dbReference>
<dbReference type="PANTHER" id="PTHR46691:SF1">
    <property type="entry name" value="AT-RICH INTERACTIVE DOMAIN-CONTAINING PROTEIN 2"/>
    <property type="match status" value="1"/>
</dbReference>
<feature type="compositionally biased region" description="Polar residues" evidence="3">
    <location>
        <begin position="477"/>
        <end position="486"/>
    </location>
</feature>